<dbReference type="GO" id="GO:0003677">
    <property type="term" value="F:DNA binding"/>
    <property type="evidence" value="ECO:0007669"/>
    <property type="project" value="UniProtKB-KW"/>
</dbReference>
<feature type="transmembrane region" description="Helical" evidence="11">
    <location>
        <begin position="928"/>
        <end position="951"/>
    </location>
</feature>
<evidence type="ECO:0000256" key="8">
    <source>
        <dbReference type="ARBA" id="ARBA00023242"/>
    </source>
</evidence>
<dbReference type="GO" id="GO:0008270">
    <property type="term" value="F:zinc ion binding"/>
    <property type="evidence" value="ECO:0007669"/>
    <property type="project" value="UniProtKB-KW"/>
</dbReference>
<evidence type="ECO:0000256" key="1">
    <source>
        <dbReference type="ARBA" id="ARBA00004123"/>
    </source>
</evidence>
<keyword evidence="3 9" id="KW-0863">Zinc-finger</keyword>
<evidence type="ECO:0000313" key="14">
    <source>
        <dbReference type="Proteomes" id="UP000092600"/>
    </source>
</evidence>
<dbReference type="PANTHER" id="PTHR31251:SF86">
    <property type="entry name" value="SQUAMOSA PROMOTER-BINDING-LIKE PROTEIN 1"/>
    <property type="match status" value="1"/>
</dbReference>
<feature type="compositionally biased region" description="Basic residues" evidence="10">
    <location>
        <begin position="201"/>
        <end position="211"/>
    </location>
</feature>
<proteinExistence type="predicted"/>
<feature type="region of interest" description="Disordered" evidence="10">
    <location>
        <begin position="201"/>
        <end position="221"/>
    </location>
</feature>
<feature type="region of interest" description="Disordered" evidence="10">
    <location>
        <begin position="400"/>
        <end position="422"/>
    </location>
</feature>
<evidence type="ECO:0000256" key="11">
    <source>
        <dbReference type="SAM" id="Phobius"/>
    </source>
</evidence>
<dbReference type="InterPro" id="IPR036893">
    <property type="entry name" value="SBP_sf"/>
</dbReference>
<comment type="subcellular location">
    <subcellularLocation>
        <location evidence="1">Nucleus</location>
    </subcellularLocation>
</comment>
<evidence type="ECO:0000256" key="3">
    <source>
        <dbReference type="ARBA" id="ARBA00022771"/>
    </source>
</evidence>
<dbReference type="STRING" id="4615.A0A199UCV7"/>
<evidence type="ECO:0000256" key="7">
    <source>
        <dbReference type="ARBA" id="ARBA00023163"/>
    </source>
</evidence>
<keyword evidence="7" id="KW-0804">Transcription</keyword>
<dbReference type="SUPFAM" id="SSF48403">
    <property type="entry name" value="Ankyrin repeat"/>
    <property type="match status" value="1"/>
</dbReference>
<keyword evidence="4" id="KW-0862">Zinc</keyword>
<dbReference type="PROSITE" id="PS51141">
    <property type="entry name" value="ZF_SBP"/>
    <property type="match status" value="1"/>
</dbReference>
<keyword evidence="11" id="KW-0472">Membrane</keyword>
<keyword evidence="11" id="KW-1133">Transmembrane helix</keyword>
<name>A0A199UCV7_ANACO</name>
<organism evidence="13 14">
    <name type="scientific">Ananas comosus</name>
    <name type="common">Pineapple</name>
    <name type="synonym">Ananas ananas</name>
    <dbReference type="NCBI Taxonomy" id="4615"/>
    <lineage>
        <taxon>Eukaryota</taxon>
        <taxon>Viridiplantae</taxon>
        <taxon>Streptophyta</taxon>
        <taxon>Embryophyta</taxon>
        <taxon>Tracheophyta</taxon>
        <taxon>Spermatophyta</taxon>
        <taxon>Magnoliopsida</taxon>
        <taxon>Liliopsida</taxon>
        <taxon>Poales</taxon>
        <taxon>Bromeliaceae</taxon>
        <taxon>Bromelioideae</taxon>
        <taxon>Ananas</taxon>
    </lineage>
</organism>
<dbReference type="Gene3D" id="1.25.40.20">
    <property type="entry name" value="Ankyrin repeat-containing domain"/>
    <property type="match status" value="1"/>
</dbReference>
<dbReference type="InterPro" id="IPR036770">
    <property type="entry name" value="Ankyrin_rpt-contain_sf"/>
</dbReference>
<dbReference type="Proteomes" id="UP000092600">
    <property type="component" value="Unassembled WGS sequence"/>
</dbReference>
<feature type="compositionally biased region" description="Low complexity" evidence="10">
    <location>
        <begin position="409"/>
        <end position="420"/>
    </location>
</feature>
<evidence type="ECO:0000256" key="2">
    <source>
        <dbReference type="ARBA" id="ARBA00022723"/>
    </source>
</evidence>
<dbReference type="EMBL" id="LSRQ01008448">
    <property type="protein sequence ID" value="OAY62579.1"/>
    <property type="molecule type" value="Genomic_DNA"/>
</dbReference>
<keyword evidence="6" id="KW-0238">DNA-binding</keyword>
<evidence type="ECO:0000256" key="10">
    <source>
        <dbReference type="SAM" id="MobiDB-lite"/>
    </source>
</evidence>
<keyword evidence="2" id="KW-0479">Metal-binding</keyword>
<reference evidence="13 14" key="1">
    <citation type="journal article" date="2016" name="DNA Res.">
        <title>The draft genome of MD-2 pineapple using hybrid error correction of long reads.</title>
        <authorList>
            <person name="Redwan R.M."/>
            <person name="Saidin A."/>
            <person name="Kumar S.V."/>
        </authorList>
    </citation>
    <scope>NUCLEOTIDE SEQUENCE [LARGE SCALE GENOMIC DNA]</scope>
    <source>
        <strain evidence="14">cv. MD2</strain>
        <tissue evidence="13">Leaf</tissue>
    </source>
</reference>
<evidence type="ECO:0000313" key="13">
    <source>
        <dbReference type="EMBL" id="OAY62579.1"/>
    </source>
</evidence>
<dbReference type="InterPro" id="IPR044817">
    <property type="entry name" value="SBP-like"/>
</dbReference>
<sequence>MEAKIGSGSHLLSGTGRKSFEWDLNDWKWDGELFVATPVNGVPPGVANGAPLICSSSCLRETDLGIGGKGKGKGEVEKRRRIVPVEEGEPSDGDGSLSLKLGWNAYPTGEVDIAKSEEEESGKKTKLPGSSSNGPVCQVEGCAADLSRSRDYHRRHKVCEMHAKASTAVVRNAIQRFCQQCSRFHLLQEFDEGKRSCRRRLAGHNRRRRKTHPDSTSGGASLIDDKSSSYLLISLLRALSNMHSNNFDRTEDQDQLSHLLRNLATLAGSFDTRNLSGLLQPSQSQLPLGASSGMSLEATNMVPDSSPASESTGPMCPPSKITCVNGGQGPQISENFLSDAVPKDCSHPTTNTMTNSPESTACRVRLNDFDLNNAYNDIQDCGVGCEKSIIPSCAENSSPNYLSQTSGNSDSISTQSLSSSNGDAQYQTDRIVFKLFGKYPHDLPLVLRTQILDWLSNSPTNIESYIRPGCVILTVYLRLSEPLWQELCDYLSSYLDRLLNSSTNNFWRSGWMYVKVRHQIAFIYNGQVVLDVPLPLGCPDNSGILCVKPVAVPHSTTADFTVKVFSLARSTTRLFCSFEGKYLVQKMTVVLTEESGADSEHEELVCLSFCCSLPDASGRGFIEVEDSGLSNSFFPFIVTDQEVCSEIRTLETVIEIATNNNDSQGREDKENSRNLAINFLNELGWLLRMHFLMSRLEKVEFHREAFHLSRFSWLISFAMEHDWCAVMKKLLDILFSGTIDLGAHSPREIALSENLLHRAAGRCCRDMVELLLKYTPEKSLKESSNERLLFRPDFLGPENITPLHIAAAGRGSESIVDALTDDSEMVGINAWRNVRDSVGYTPEDYARMRGHESYIQLVQKKLNTKIGKHYFVVNIHSDNHPKYTDADKPFKPSFGIAKSKLMRSSQKPCCNLCSRQLMAHHNSMARTLLYRPAMLAMVGVATVCVCVGILFKTMPEVFFVSPSFRWELLGYGST</sequence>
<evidence type="ECO:0000256" key="6">
    <source>
        <dbReference type="ARBA" id="ARBA00023125"/>
    </source>
</evidence>
<protein>
    <submittedName>
        <fullName evidence="13">Squamosa promoter-binding-like protein 6</fullName>
    </submittedName>
</protein>
<dbReference type="FunFam" id="4.10.1100.10:FF:000001">
    <property type="entry name" value="Squamosa promoter-binding-like protein 14"/>
    <property type="match status" value="1"/>
</dbReference>
<dbReference type="Pfam" id="PF03110">
    <property type="entry name" value="SBP"/>
    <property type="match status" value="1"/>
</dbReference>
<evidence type="ECO:0000256" key="4">
    <source>
        <dbReference type="ARBA" id="ARBA00022833"/>
    </source>
</evidence>
<dbReference type="Pfam" id="PF26102">
    <property type="entry name" value="Ig_SPL7"/>
    <property type="match status" value="1"/>
</dbReference>
<keyword evidence="5" id="KW-0805">Transcription regulation</keyword>
<evidence type="ECO:0000256" key="5">
    <source>
        <dbReference type="ARBA" id="ARBA00023015"/>
    </source>
</evidence>
<dbReference type="GO" id="GO:0005634">
    <property type="term" value="C:nucleus"/>
    <property type="evidence" value="ECO:0007669"/>
    <property type="project" value="UniProtKB-SubCell"/>
</dbReference>
<dbReference type="Gene3D" id="4.10.1100.10">
    <property type="entry name" value="Transcription factor, SBP-box domain"/>
    <property type="match status" value="1"/>
</dbReference>
<dbReference type="AlphaFoldDB" id="A0A199UCV7"/>
<dbReference type="SUPFAM" id="SSF103612">
    <property type="entry name" value="SBT domain"/>
    <property type="match status" value="1"/>
</dbReference>
<keyword evidence="8" id="KW-0539">Nucleus</keyword>
<evidence type="ECO:0000256" key="9">
    <source>
        <dbReference type="PROSITE-ProRule" id="PRU00470"/>
    </source>
</evidence>
<comment type="caution">
    <text evidence="13">The sequence shown here is derived from an EMBL/GenBank/DDBJ whole genome shotgun (WGS) entry which is preliminary data.</text>
</comment>
<dbReference type="InterPro" id="IPR004333">
    <property type="entry name" value="SBP_dom"/>
</dbReference>
<accession>A0A199UCV7</accession>
<gene>
    <name evidence="13" type="ORF">ACMD2_01203</name>
</gene>
<feature type="domain" description="SBP-type" evidence="12">
    <location>
        <begin position="134"/>
        <end position="211"/>
    </location>
</feature>
<evidence type="ECO:0000259" key="12">
    <source>
        <dbReference type="PROSITE" id="PS51141"/>
    </source>
</evidence>
<keyword evidence="11" id="KW-0812">Transmembrane</keyword>
<dbReference type="PANTHER" id="PTHR31251">
    <property type="entry name" value="SQUAMOSA PROMOTER-BINDING-LIKE PROTEIN 4"/>
    <property type="match status" value="1"/>
</dbReference>